<organism evidence="2 3">
    <name type="scientific">Zasmidium cellare ATCC 36951</name>
    <dbReference type="NCBI Taxonomy" id="1080233"/>
    <lineage>
        <taxon>Eukaryota</taxon>
        <taxon>Fungi</taxon>
        <taxon>Dikarya</taxon>
        <taxon>Ascomycota</taxon>
        <taxon>Pezizomycotina</taxon>
        <taxon>Dothideomycetes</taxon>
        <taxon>Dothideomycetidae</taxon>
        <taxon>Mycosphaerellales</taxon>
        <taxon>Mycosphaerellaceae</taxon>
        <taxon>Zasmidium</taxon>
    </lineage>
</organism>
<dbReference type="GeneID" id="54559976"/>
<accession>A0A6A6CJ49</accession>
<feature type="region of interest" description="Disordered" evidence="1">
    <location>
        <begin position="15"/>
        <end position="41"/>
    </location>
</feature>
<evidence type="ECO:0000313" key="2">
    <source>
        <dbReference type="EMBL" id="KAF2166623.1"/>
    </source>
</evidence>
<dbReference type="EMBL" id="ML993596">
    <property type="protein sequence ID" value="KAF2166623.1"/>
    <property type="molecule type" value="Genomic_DNA"/>
</dbReference>
<gene>
    <name evidence="2" type="ORF">M409DRAFT_23257</name>
</gene>
<feature type="compositionally biased region" description="Polar residues" evidence="1">
    <location>
        <begin position="16"/>
        <end position="30"/>
    </location>
</feature>
<reference evidence="2" key="1">
    <citation type="journal article" date="2020" name="Stud. Mycol.">
        <title>101 Dothideomycetes genomes: a test case for predicting lifestyles and emergence of pathogens.</title>
        <authorList>
            <person name="Haridas S."/>
            <person name="Albert R."/>
            <person name="Binder M."/>
            <person name="Bloem J."/>
            <person name="Labutti K."/>
            <person name="Salamov A."/>
            <person name="Andreopoulos B."/>
            <person name="Baker S."/>
            <person name="Barry K."/>
            <person name="Bills G."/>
            <person name="Bluhm B."/>
            <person name="Cannon C."/>
            <person name="Castanera R."/>
            <person name="Culley D."/>
            <person name="Daum C."/>
            <person name="Ezra D."/>
            <person name="Gonzalez J."/>
            <person name="Henrissat B."/>
            <person name="Kuo A."/>
            <person name="Liang C."/>
            <person name="Lipzen A."/>
            <person name="Lutzoni F."/>
            <person name="Magnuson J."/>
            <person name="Mondo S."/>
            <person name="Nolan M."/>
            <person name="Ohm R."/>
            <person name="Pangilinan J."/>
            <person name="Park H.-J."/>
            <person name="Ramirez L."/>
            <person name="Alfaro M."/>
            <person name="Sun H."/>
            <person name="Tritt A."/>
            <person name="Yoshinaga Y."/>
            <person name="Zwiers L.-H."/>
            <person name="Turgeon B."/>
            <person name="Goodwin S."/>
            <person name="Spatafora J."/>
            <person name="Crous P."/>
            <person name="Grigoriev I."/>
        </authorList>
    </citation>
    <scope>NUCLEOTIDE SEQUENCE</scope>
    <source>
        <strain evidence="2">ATCC 36951</strain>
    </source>
</reference>
<dbReference type="Proteomes" id="UP000799537">
    <property type="component" value="Unassembled WGS sequence"/>
</dbReference>
<dbReference type="OrthoDB" id="3068835at2759"/>
<evidence type="ECO:0000256" key="1">
    <source>
        <dbReference type="SAM" id="MobiDB-lite"/>
    </source>
</evidence>
<dbReference type="RefSeq" id="XP_033667512.1">
    <property type="nucleotide sequence ID" value="XM_033806704.1"/>
</dbReference>
<dbReference type="PANTHER" id="PTHR38887:SF1">
    <property type="entry name" value="RAS MODIFICATION PROTEIN ERF4"/>
    <property type="match status" value="1"/>
</dbReference>
<dbReference type="PANTHER" id="PTHR38887">
    <property type="entry name" value="CHROMOSOME 21, WHOLE GENOME SHOTGUN SEQUENCE"/>
    <property type="match status" value="1"/>
</dbReference>
<protein>
    <submittedName>
        <fullName evidence="2">Uncharacterized protein</fullName>
    </submittedName>
</protein>
<dbReference type="InterPro" id="IPR053221">
    <property type="entry name" value="Burnettramic_acid_biosynth"/>
</dbReference>
<dbReference type="AlphaFoldDB" id="A0A6A6CJ49"/>
<sequence length="301" mass="32457">MPILKKLLSSARTHDSQLNTGLNGSKSHFGSNGGAYTNPVKSYNPMPRSEQDFYNHEASRFRPVALPQTDYGDAKPFLRGYSDELRIYGISERVFIDIVDTINIALVPNPEAQIFQKAADVAGNFLPGVAAIGLAVGQVGVGIGTELGHASTVAKALSKANLELFVPNGLEICIGDTKDLEAELGMSLSSHQTAYGIPSPEERLAACGSLVAPLSHVLLSLEHVGRSDVIAQLGSGIGNRDEQRKNGRAQRQMARGRPRRKGDALEKNIQCLIVRQATPESLAHWQKALQQSNMALEHETA</sequence>
<proteinExistence type="predicted"/>
<feature type="region of interest" description="Disordered" evidence="1">
    <location>
        <begin position="236"/>
        <end position="263"/>
    </location>
</feature>
<evidence type="ECO:0000313" key="3">
    <source>
        <dbReference type="Proteomes" id="UP000799537"/>
    </source>
</evidence>
<name>A0A6A6CJ49_ZASCE</name>
<keyword evidence="3" id="KW-1185">Reference proteome</keyword>